<dbReference type="STRING" id="341036.SAMN05660649_01415"/>
<comment type="similarity">
    <text evidence="3">Belongs to the flavoredoxin family.</text>
</comment>
<dbReference type="EMBL" id="FOOX01000004">
    <property type="protein sequence ID" value="SFG36126.1"/>
    <property type="molecule type" value="Genomic_DNA"/>
</dbReference>
<feature type="domain" description="Flavin reductase like" evidence="4">
    <location>
        <begin position="11"/>
        <end position="151"/>
    </location>
</feature>
<evidence type="ECO:0000256" key="1">
    <source>
        <dbReference type="ARBA" id="ARBA00001917"/>
    </source>
</evidence>
<reference evidence="6" key="1">
    <citation type="submission" date="2016-10" db="EMBL/GenBank/DDBJ databases">
        <authorList>
            <person name="Varghese N."/>
            <person name="Submissions S."/>
        </authorList>
    </citation>
    <scope>NUCLEOTIDE SEQUENCE [LARGE SCALE GENOMIC DNA]</scope>
    <source>
        <strain evidence="6">DSM 17038</strain>
    </source>
</reference>
<protein>
    <submittedName>
        <fullName evidence="5">NADH-FMN oxidoreductase RutF, flavin reductase (DIM6/NTAB) family</fullName>
    </submittedName>
</protein>
<sequence length="188" mass="20805">MEKVKIKNYPMVSPAPTVLVGADVNGRPNYATVGAFGMVCLEPVFYISLKSTHYTTIGVKENGYFSINVPSADIVQMTDYCGIVSGKTTDKSIVFTPFYDELEKAPMISECPLNFLCKIIQSIPICGFEVFFGEIVSTYLNKQCLTDDKPDPLKINPMIMMGTSYFDLGQAVGNVFKEGVEYKKSQNI</sequence>
<keyword evidence="2" id="KW-0285">Flavoprotein</keyword>
<dbReference type="PANTHER" id="PTHR43567">
    <property type="entry name" value="FLAVOREDOXIN-RELATED-RELATED"/>
    <property type="match status" value="1"/>
</dbReference>
<dbReference type="PANTHER" id="PTHR43567:SF1">
    <property type="entry name" value="FLAVOREDOXIN"/>
    <property type="match status" value="1"/>
</dbReference>
<evidence type="ECO:0000259" key="4">
    <source>
        <dbReference type="SMART" id="SM00903"/>
    </source>
</evidence>
<dbReference type="SMART" id="SM00903">
    <property type="entry name" value="Flavin_Reduct"/>
    <property type="match status" value="1"/>
</dbReference>
<dbReference type="Gene3D" id="2.30.110.10">
    <property type="entry name" value="Electron Transport, Fmn-binding Protein, Chain A"/>
    <property type="match status" value="1"/>
</dbReference>
<gene>
    <name evidence="5" type="ORF">SAMN05660649_01415</name>
</gene>
<proteinExistence type="inferred from homology"/>
<evidence type="ECO:0000313" key="6">
    <source>
        <dbReference type="Proteomes" id="UP000199337"/>
    </source>
</evidence>
<name>A0A1I2REF2_9FIRM</name>
<dbReference type="SUPFAM" id="SSF50475">
    <property type="entry name" value="FMN-binding split barrel"/>
    <property type="match status" value="1"/>
</dbReference>
<evidence type="ECO:0000256" key="3">
    <source>
        <dbReference type="ARBA" id="ARBA00038054"/>
    </source>
</evidence>
<evidence type="ECO:0000313" key="5">
    <source>
        <dbReference type="EMBL" id="SFG36126.1"/>
    </source>
</evidence>
<accession>A0A1I2REF2</accession>
<dbReference type="InterPro" id="IPR052174">
    <property type="entry name" value="Flavoredoxin"/>
</dbReference>
<dbReference type="RefSeq" id="WP_092470083.1">
    <property type="nucleotide sequence ID" value="NZ_FOOX01000004.1"/>
</dbReference>
<dbReference type="OrthoDB" id="9806228at2"/>
<keyword evidence="6" id="KW-1185">Reference proteome</keyword>
<dbReference type="Pfam" id="PF01613">
    <property type="entry name" value="Flavin_Reduct"/>
    <property type="match status" value="1"/>
</dbReference>
<dbReference type="GO" id="GO:0016646">
    <property type="term" value="F:oxidoreductase activity, acting on the CH-NH group of donors, NAD or NADP as acceptor"/>
    <property type="evidence" value="ECO:0007669"/>
    <property type="project" value="UniProtKB-ARBA"/>
</dbReference>
<dbReference type="InterPro" id="IPR012349">
    <property type="entry name" value="Split_barrel_FMN-bd"/>
</dbReference>
<dbReference type="GO" id="GO:0010181">
    <property type="term" value="F:FMN binding"/>
    <property type="evidence" value="ECO:0007669"/>
    <property type="project" value="InterPro"/>
</dbReference>
<evidence type="ECO:0000256" key="2">
    <source>
        <dbReference type="ARBA" id="ARBA00022630"/>
    </source>
</evidence>
<dbReference type="AlphaFoldDB" id="A0A1I2REF2"/>
<comment type="cofactor">
    <cofactor evidence="1">
        <name>FMN</name>
        <dbReference type="ChEBI" id="CHEBI:58210"/>
    </cofactor>
</comment>
<dbReference type="Proteomes" id="UP000199337">
    <property type="component" value="Unassembled WGS sequence"/>
</dbReference>
<organism evidence="5 6">
    <name type="scientific">Desulfotruncus arcticus DSM 17038</name>
    <dbReference type="NCBI Taxonomy" id="1121424"/>
    <lineage>
        <taxon>Bacteria</taxon>
        <taxon>Bacillati</taxon>
        <taxon>Bacillota</taxon>
        <taxon>Clostridia</taxon>
        <taxon>Eubacteriales</taxon>
        <taxon>Desulfallaceae</taxon>
        <taxon>Desulfotruncus</taxon>
    </lineage>
</organism>
<dbReference type="InterPro" id="IPR002563">
    <property type="entry name" value="Flavin_Rdtase-like_dom"/>
</dbReference>